<organism evidence="1 2">
    <name type="scientific">Vibrio cholerae</name>
    <dbReference type="NCBI Taxonomy" id="666"/>
    <lineage>
        <taxon>Bacteria</taxon>
        <taxon>Pseudomonadati</taxon>
        <taxon>Pseudomonadota</taxon>
        <taxon>Gammaproteobacteria</taxon>
        <taxon>Vibrionales</taxon>
        <taxon>Vibrionaceae</taxon>
        <taxon>Vibrio</taxon>
    </lineage>
</organism>
<dbReference type="Proteomes" id="UP000041770">
    <property type="component" value="Unassembled WGS sequence"/>
</dbReference>
<reference evidence="1 2" key="1">
    <citation type="submission" date="2015-07" db="EMBL/GenBank/DDBJ databases">
        <authorList>
            <consortium name="Pathogen Informatics"/>
        </authorList>
    </citation>
    <scope>NUCLEOTIDE SEQUENCE [LARGE SCALE GENOMIC DNA]</scope>
    <source>
        <strain evidence="1 2">A316</strain>
    </source>
</reference>
<proteinExistence type="predicted"/>
<evidence type="ECO:0000313" key="1">
    <source>
        <dbReference type="EMBL" id="CSB93445.1"/>
    </source>
</evidence>
<dbReference type="AlphaFoldDB" id="A0A655PWJ9"/>
<name>A0A655PWJ9_VIBCL</name>
<dbReference type="EMBL" id="CWQY01000001">
    <property type="protein sequence ID" value="CSB93445.1"/>
    <property type="molecule type" value="Genomic_DNA"/>
</dbReference>
<gene>
    <name evidence="1" type="ORF">ERS013200_00081</name>
</gene>
<protein>
    <submittedName>
        <fullName evidence="1">Uncharacterized protein</fullName>
    </submittedName>
</protein>
<evidence type="ECO:0000313" key="2">
    <source>
        <dbReference type="Proteomes" id="UP000041770"/>
    </source>
</evidence>
<accession>A0A655PWJ9</accession>
<sequence length="81" mass="9517">MVITTLRVTDDDVRSTEIFQHRRRHITCVRTTVVSIGVLCTQDQLVAAFFDQALSQIQIHCWWRNDNINTFNTFKFCIQTV</sequence>